<dbReference type="InterPro" id="IPR011711">
    <property type="entry name" value="GntR_C"/>
</dbReference>
<organism evidence="6 7">
    <name type="scientific">Ottowia thiooxydans</name>
    <dbReference type="NCBI Taxonomy" id="219182"/>
    <lineage>
        <taxon>Bacteria</taxon>
        <taxon>Pseudomonadati</taxon>
        <taxon>Pseudomonadota</taxon>
        <taxon>Betaproteobacteria</taxon>
        <taxon>Burkholderiales</taxon>
        <taxon>Comamonadaceae</taxon>
        <taxon>Ottowia</taxon>
    </lineage>
</organism>
<dbReference type="Pfam" id="PF07729">
    <property type="entry name" value="FCD"/>
    <property type="match status" value="1"/>
</dbReference>
<dbReference type="EMBL" id="JBEPSH010000017">
    <property type="protein sequence ID" value="MET4580367.1"/>
    <property type="molecule type" value="Genomic_DNA"/>
</dbReference>
<sequence>MRTTDEAAEKVRALLFNGALRPGDRLPAERELSTLLGIGRSALREALRALETGGLLETRLGKYGGTFITAGKASVVSGAMSDLLRLSSISIAELFEARQWIQGSLMPAAIERLTEEQIDALEDNVNQSAAAHDEGRSEDRIRINVEFHNMLAEAAGNPVAVIVVRGLTQAWQELMAEVGSEQVSGGVAFRRELIKALRARDEQGAVKALSKILRTSEALYKELAKRRAQELINSAAINPPPKRSKTTASAFKA</sequence>
<evidence type="ECO:0000313" key="7">
    <source>
        <dbReference type="Proteomes" id="UP001549320"/>
    </source>
</evidence>
<dbReference type="InterPro" id="IPR036388">
    <property type="entry name" value="WH-like_DNA-bd_sf"/>
</dbReference>
<dbReference type="RefSeq" id="WP_354449248.1">
    <property type="nucleotide sequence ID" value="NZ_JBEPSH010000017.1"/>
</dbReference>
<dbReference type="PROSITE" id="PS50949">
    <property type="entry name" value="HTH_GNTR"/>
    <property type="match status" value="1"/>
</dbReference>
<evidence type="ECO:0000256" key="3">
    <source>
        <dbReference type="ARBA" id="ARBA00023163"/>
    </source>
</evidence>
<dbReference type="Proteomes" id="UP001549320">
    <property type="component" value="Unassembled WGS sequence"/>
</dbReference>
<dbReference type="InterPro" id="IPR036390">
    <property type="entry name" value="WH_DNA-bd_sf"/>
</dbReference>
<evidence type="ECO:0000256" key="1">
    <source>
        <dbReference type="ARBA" id="ARBA00023015"/>
    </source>
</evidence>
<dbReference type="Gene3D" id="1.10.10.10">
    <property type="entry name" value="Winged helix-like DNA-binding domain superfamily/Winged helix DNA-binding domain"/>
    <property type="match status" value="1"/>
</dbReference>
<dbReference type="Pfam" id="PF00392">
    <property type="entry name" value="GntR"/>
    <property type="match status" value="1"/>
</dbReference>
<gene>
    <name evidence="6" type="ORF">ABIE13_005508</name>
</gene>
<evidence type="ECO:0000256" key="2">
    <source>
        <dbReference type="ARBA" id="ARBA00023125"/>
    </source>
</evidence>
<reference evidence="6 7" key="1">
    <citation type="submission" date="2024-06" db="EMBL/GenBank/DDBJ databases">
        <title>Sorghum-associated microbial communities from plants grown in Nebraska, USA.</title>
        <authorList>
            <person name="Schachtman D."/>
        </authorList>
    </citation>
    <scope>NUCLEOTIDE SEQUENCE [LARGE SCALE GENOMIC DNA]</scope>
    <source>
        <strain evidence="6 7">2709</strain>
    </source>
</reference>
<evidence type="ECO:0000313" key="6">
    <source>
        <dbReference type="EMBL" id="MET4580367.1"/>
    </source>
</evidence>
<protein>
    <submittedName>
        <fullName evidence="6">GntR family transcriptional repressor for pyruvate dehydrogenase complex</fullName>
    </submittedName>
</protein>
<dbReference type="CDD" id="cd07377">
    <property type="entry name" value="WHTH_GntR"/>
    <property type="match status" value="1"/>
</dbReference>
<dbReference type="PANTHER" id="PTHR43537:SF5">
    <property type="entry name" value="UXU OPERON TRANSCRIPTIONAL REGULATOR"/>
    <property type="match status" value="1"/>
</dbReference>
<dbReference type="PRINTS" id="PR00035">
    <property type="entry name" value="HTHGNTR"/>
</dbReference>
<dbReference type="InterPro" id="IPR000524">
    <property type="entry name" value="Tscrpt_reg_HTH_GntR"/>
</dbReference>
<keyword evidence="6" id="KW-0670">Pyruvate</keyword>
<dbReference type="InterPro" id="IPR008920">
    <property type="entry name" value="TF_FadR/GntR_C"/>
</dbReference>
<dbReference type="SUPFAM" id="SSF46785">
    <property type="entry name" value="Winged helix' DNA-binding domain"/>
    <property type="match status" value="1"/>
</dbReference>
<name>A0ABV2QH51_9BURK</name>
<feature type="domain" description="HTH gntR-type" evidence="5">
    <location>
        <begin position="1"/>
        <end position="71"/>
    </location>
</feature>
<keyword evidence="7" id="KW-1185">Reference proteome</keyword>
<dbReference type="SMART" id="SM00345">
    <property type="entry name" value="HTH_GNTR"/>
    <property type="match status" value="1"/>
</dbReference>
<feature type="region of interest" description="Disordered" evidence="4">
    <location>
        <begin position="234"/>
        <end position="253"/>
    </location>
</feature>
<dbReference type="Gene3D" id="1.20.120.530">
    <property type="entry name" value="GntR ligand-binding domain-like"/>
    <property type="match status" value="1"/>
</dbReference>
<keyword evidence="3" id="KW-0804">Transcription</keyword>
<dbReference type="SUPFAM" id="SSF48008">
    <property type="entry name" value="GntR ligand-binding domain-like"/>
    <property type="match status" value="1"/>
</dbReference>
<keyword evidence="1" id="KW-0805">Transcription regulation</keyword>
<comment type="caution">
    <text evidence="6">The sequence shown here is derived from an EMBL/GenBank/DDBJ whole genome shotgun (WGS) entry which is preliminary data.</text>
</comment>
<accession>A0ABV2QH51</accession>
<evidence type="ECO:0000259" key="5">
    <source>
        <dbReference type="PROSITE" id="PS50949"/>
    </source>
</evidence>
<dbReference type="SMART" id="SM00895">
    <property type="entry name" value="FCD"/>
    <property type="match status" value="1"/>
</dbReference>
<proteinExistence type="predicted"/>
<dbReference type="PANTHER" id="PTHR43537">
    <property type="entry name" value="TRANSCRIPTIONAL REGULATOR, GNTR FAMILY"/>
    <property type="match status" value="1"/>
</dbReference>
<keyword evidence="2" id="KW-0238">DNA-binding</keyword>
<evidence type="ECO:0000256" key="4">
    <source>
        <dbReference type="SAM" id="MobiDB-lite"/>
    </source>
</evidence>